<name>A0A6N9HLB7_9BURK</name>
<protein>
    <submittedName>
        <fullName evidence="3">Carotenoid 1,2-hydratase</fullName>
    </submittedName>
</protein>
<proteinExistence type="predicted"/>
<accession>A0A6N9HLB7</accession>
<sequence>MRALVCLLLLLAWPLRIAQAAEFTPVRPGVQLQFPRDYGSHPGFKTEWWYATGWLATPDGKQLGYQVTFFRSGTGHGRDNPSKFAPKDIIVAHAALSDPAHGKLLHDQRTVRAGFGLAGASSADTDVQLDSWRMRRAADGTYHIDIDAAEFTLKLQLAPTQPVLLQGDAGFSRKGPQAAQASYYYSKPHLRTSGTLARRGAAAQAVQGSTWLDHEWSSEVLDPAAAGWDWVGVNLTDGGALMAFQIRDRRGGRLWAHATWRDASGKITHHSQDQVSFTPQVRWKSPRTHAEYPVATLIATGPETWLASPLQHDQELDSRRSTGAVYWEGAITVSRGGKPAGRGYLEMTGYASPIKL</sequence>
<dbReference type="PANTHER" id="PTHR38591">
    <property type="entry name" value="HYDROLASE"/>
    <property type="match status" value="1"/>
</dbReference>
<reference evidence="3 4" key="1">
    <citation type="submission" date="2019-12" db="EMBL/GenBank/DDBJ databases">
        <title>Novel species isolated from a subtropical stream in China.</title>
        <authorList>
            <person name="Lu H."/>
        </authorList>
    </citation>
    <scope>NUCLEOTIDE SEQUENCE [LARGE SCALE GENOMIC DNA]</scope>
    <source>
        <strain evidence="3 4">DS3</strain>
    </source>
</reference>
<dbReference type="Gene3D" id="2.40.370.10">
    <property type="entry name" value="AttH-like domain"/>
    <property type="match status" value="2"/>
</dbReference>
<dbReference type="InterPro" id="IPR010791">
    <property type="entry name" value="AttH_dom"/>
</dbReference>
<feature type="signal peptide" evidence="1">
    <location>
        <begin position="1"/>
        <end position="20"/>
    </location>
</feature>
<keyword evidence="1" id="KW-0732">Signal</keyword>
<evidence type="ECO:0000313" key="4">
    <source>
        <dbReference type="Proteomes" id="UP000448575"/>
    </source>
</evidence>
<evidence type="ECO:0000313" key="3">
    <source>
        <dbReference type="EMBL" id="MYN03752.1"/>
    </source>
</evidence>
<organism evidence="3 4">
    <name type="scientific">Pseudoduganella guangdongensis</name>
    <dbReference type="NCBI Taxonomy" id="2692179"/>
    <lineage>
        <taxon>Bacteria</taxon>
        <taxon>Pseudomonadati</taxon>
        <taxon>Pseudomonadota</taxon>
        <taxon>Betaproteobacteria</taxon>
        <taxon>Burkholderiales</taxon>
        <taxon>Oxalobacteraceae</taxon>
        <taxon>Telluria group</taxon>
        <taxon>Pseudoduganella</taxon>
    </lineage>
</organism>
<feature type="chain" id="PRO_5026796418" evidence="1">
    <location>
        <begin position="21"/>
        <end position="356"/>
    </location>
</feature>
<evidence type="ECO:0000259" key="2">
    <source>
        <dbReference type="Pfam" id="PF07143"/>
    </source>
</evidence>
<evidence type="ECO:0000256" key="1">
    <source>
        <dbReference type="SAM" id="SignalP"/>
    </source>
</evidence>
<dbReference type="SUPFAM" id="SSF159245">
    <property type="entry name" value="AttH-like"/>
    <property type="match status" value="1"/>
</dbReference>
<dbReference type="AlphaFoldDB" id="A0A6N9HLB7"/>
<dbReference type="Proteomes" id="UP000448575">
    <property type="component" value="Unassembled WGS sequence"/>
</dbReference>
<dbReference type="PANTHER" id="PTHR38591:SF1">
    <property type="entry name" value="BLL1000 PROTEIN"/>
    <property type="match status" value="1"/>
</dbReference>
<gene>
    <name evidence="3" type="ORF">GTP41_16795</name>
</gene>
<dbReference type="Pfam" id="PF07143">
    <property type="entry name" value="CrtC"/>
    <property type="match status" value="1"/>
</dbReference>
<dbReference type="InterPro" id="IPR023374">
    <property type="entry name" value="AttH-like_dom_sf"/>
</dbReference>
<comment type="caution">
    <text evidence="3">The sequence shown here is derived from an EMBL/GenBank/DDBJ whole genome shotgun (WGS) entry which is preliminary data.</text>
</comment>
<dbReference type="Pfam" id="PF17186">
    <property type="entry name" value="Lipocalin_9"/>
    <property type="match status" value="1"/>
</dbReference>
<feature type="domain" description="AttH" evidence="2">
    <location>
        <begin position="46"/>
        <end position="218"/>
    </location>
</feature>
<keyword evidence="4" id="KW-1185">Reference proteome</keyword>
<dbReference type="RefSeq" id="WP_161026719.1">
    <property type="nucleotide sequence ID" value="NZ_WWCJ01000011.1"/>
</dbReference>
<dbReference type="EMBL" id="WWCJ01000011">
    <property type="protein sequence ID" value="MYN03752.1"/>
    <property type="molecule type" value="Genomic_DNA"/>
</dbReference>